<dbReference type="InterPro" id="IPR002582">
    <property type="entry name" value="ACPS"/>
</dbReference>
<dbReference type="InterPro" id="IPR008278">
    <property type="entry name" value="4-PPantetheinyl_Trfase_dom"/>
</dbReference>
<feature type="domain" description="4'-phosphopantetheinyl transferase" evidence="9">
    <location>
        <begin position="4"/>
        <end position="98"/>
    </location>
</feature>
<keyword evidence="11" id="KW-1185">Reference proteome</keyword>
<comment type="function">
    <text evidence="8">Transfers the 4'-phosphopantetheine moiety from coenzyme A to a Ser of acyl-carrier-protein.</text>
</comment>
<evidence type="ECO:0000256" key="5">
    <source>
        <dbReference type="ARBA" id="ARBA00022842"/>
    </source>
</evidence>
<dbReference type="OrthoDB" id="517356at2"/>
<dbReference type="Proteomes" id="UP000199310">
    <property type="component" value="Unassembled WGS sequence"/>
</dbReference>
<feature type="binding site" evidence="8">
    <location>
        <position position="8"/>
    </location>
    <ligand>
        <name>Mg(2+)</name>
        <dbReference type="ChEBI" id="CHEBI:18420"/>
    </ligand>
</feature>
<keyword evidence="4 8" id="KW-0276">Fatty acid metabolism</keyword>
<evidence type="ECO:0000256" key="6">
    <source>
        <dbReference type="ARBA" id="ARBA00023098"/>
    </source>
</evidence>
<comment type="similarity">
    <text evidence="8">Belongs to the P-Pant transferase superfamily. AcpS family.</text>
</comment>
<evidence type="ECO:0000313" key="11">
    <source>
        <dbReference type="Proteomes" id="UP000199310"/>
    </source>
</evidence>
<dbReference type="EMBL" id="FOJG01000002">
    <property type="protein sequence ID" value="SEW54804.1"/>
    <property type="molecule type" value="Genomic_DNA"/>
</dbReference>
<reference evidence="11" key="1">
    <citation type="submission" date="2016-10" db="EMBL/GenBank/DDBJ databases">
        <authorList>
            <person name="Varghese N."/>
            <person name="Submissions S."/>
        </authorList>
    </citation>
    <scope>NUCLEOTIDE SEQUENCE [LARGE SCALE GENOMIC DNA]</scope>
    <source>
        <strain evidence="11">DSM 3695</strain>
    </source>
</reference>
<evidence type="ECO:0000256" key="4">
    <source>
        <dbReference type="ARBA" id="ARBA00022832"/>
    </source>
</evidence>
<dbReference type="GO" id="GO:0006633">
    <property type="term" value="P:fatty acid biosynthetic process"/>
    <property type="evidence" value="ECO:0007669"/>
    <property type="project" value="UniProtKB-UniRule"/>
</dbReference>
<accession>A0A1I0SCA6</accession>
<dbReference type="RefSeq" id="WP_089902546.1">
    <property type="nucleotide sequence ID" value="NZ_FOJG01000002.1"/>
</dbReference>
<dbReference type="EC" id="2.7.8.7" evidence="8"/>
<evidence type="ECO:0000256" key="8">
    <source>
        <dbReference type="HAMAP-Rule" id="MF_00101"/>
    </source>
</evidence>
<dbReference type="GO" id="GO:0008897">
    <property type="term" value="F:holo-[acyl-carrier-protein] synthase activity"/>
    <property type="evidence" value="ECO:0007669"/>
    <property type="project" value="UniProtKB-UniRule"/>
</dbReference>
<comment type="subcellular location">
    <subcellularLocation>
        <location evidence="8">Cytoplasm</location>
    </subcellularLocation>
</comment>
<keyword evidence="8" id="KW-0963">Cytoplasm</keyword>
<dbReference type="Gene3D" id="3.90.470.20">
    <property type="entry name" value="4'-phosphopantetheinyl transferase domain"/>
    <property type="match status" value="1"/>
</dbReference>
<dbReference type="InterPro" id="IPR004568">
    <property type="entry name" value="Ppantetheine-prot_Trfase_dom"/>
</dbReference>
<evidence type="ECO:0000256" key="1">
    <source>
        <dbReference type="ARBA" id="ARBA00022516"/>
    </source>
</evidence>
<evidence type="ECO:0000256" key="2">
    <source>
        <dbReference type="ARBA" id="ARBA00022679"/>
    </source>
</evidence>
<dbReference type="GO" id="GO:0005737">
    <property type="term" value="C:cytoplasm"/>
    <property type="evidence" value="ECO:0007669"/>
    <property type="project" value="UniProtKB-SubCell"/>
</dbReference>
<keyword evidence="2 8" id="KW-0808">Transferase</keyword>
<organism evidence="10 11">
    <name type="scientific">Chitinophaga arvensicola</name>
    <dbReference type="NCBI Taxonomy" id="29529"/>
    <lineage>
        <taxon>Bacteria</taxon>
        <taxon>Pseudomonadati</taxon>
        <taxon>Bacteroidota</taxon>
        <taxon>Chitinophagia</taxon>
        <taxon>Chitinophagales</taxon>
        <taxon>Chitinophagaceae</taxon>
        <taxon>Chitinophaga</taxon>
    </lineage>
</organism>
<dbReference type="SUPFAM" id="SSF56214">
    <property type="entry name" value="4'-phosphopantetheinyl transferase"/>
    <property type="match status" value="1"/>
</dbReference>
<comment type="catalytic activity">
    <reaction evidence="8">
        <text>apo-[ACP] + CoA = holo-[ACP] + adenosine 3',5'-bisphosphate + H(+)</text>
        <dbReference type="Rhea" id="RHEA:12068"/>
        <dbReference type="Rhea" id="RHEA-COMP:9685"/>
        <dbReference type="Rhea" id="RHEA-COMP:9690"/>
        <dbReference type="ChEBI" id="CHEBI:15378"/>
        <dbReference type="ChEBI" id="CHEBI:29999"/>
        <dbReference type="ChEBI" id="CHEBI:57287"/>
        <dbReference type="ChEBI" id="CHEBI:58343"/>
        <dbReference type="ChEBI" id="CHEBI:64479"/>
        <dbReference type="EC" id="2.7.8.7"/>
    </reaction>
</comment>
<gene>
    <name evidence="8" type="primary">acpS</name>
    <name evidence="10" type="ORF">SAMN04488122_6199</name>
</gene>
<keyword evidence="1 8" id="KW-0444">Lipid biosynthesis</keyword>
<dbReference type="AlphaFoldDB" id="A0A1I0SCA6"/>
<protein>
    <recommendedName>
        <fullName evidence="8">Holo-[acyl-carrier-protein] synthase</fullName>
        <shortName evidence="8">Holo-ACP synthase</shortName>
        <ecNumber evidence="8">2.7.8.7</ecNumber>
    </recommendedName>
    <alternativeName>
        <fullName evidence="8">4'-phosphopantetheinyl transferase AcpS</fullName>
    </alternativeName>
</protein>
<name>A0A1I0SCA6_9BACT</name>
<feature type="binding site" evidence="8">
    <location>
        <position position="56"/>
    </location>
    <ligand>
        <name>Mg(2+)</name>
        <dbReference type="ChEBI" id="CHEBI:18420"/>
    </ligand>
</feature>
<dbReference type="STRING" id="29529.SAMN04488122_6199"/>
<evidence type="ECO:0000259" key="9">
    <source>
        <dbReference type="Pfam" id="PF01648"/>
    </source>
</evidence>
<dbReference type="NCBIfam" id="TIGR00556">
    <property type="entry name" value="pantethn_trn"/>
    <property type="match status" value="1"/>
</dbReference>
<keyword evidence="3 8" id="KW-0479">Metal-binding</keyword>
<keyword evidence="7 8" id="KW-0275">Fatty acid biosynthesis</keyword>
<dbReference type="NCBIfam" id="TIGR00516">
    <property type="entry name" value="acpS"/>
    <property type="match status" value="1"/>
</dbReference>
<evidence type="ECO:0000256" key="3">
    <source>
        <dbReference type="ARBA" id="ARBA00022723"/>
    </source>
</evidence>
<dbReference type="HAMAP" id="MF_00101">
    <property type="entry name" value="AcpS"/>
    <property type="match status" value="1"/>
</dbReference>
<keyword evidence="5 8" id="KW-0460">Magnesium</keyword>
<proteinExistence type="inferred from homology"/>
<sequence>MIIGIGTDITEVPRIAAKLAKGDGFRNLVFTPFEISYCEQQAMPAESYAARFAAKEAVLKAFGTGWGNGGVNFDEIEIRNDAAGKPEVFLIGNGAAKYELLGIKKIWVSLSHEKSAAVAMVIIEG</sequence>
<dbReference type="Pfam" id="PF01648">
    <property type="entry name" value="ACPS"/>
    <property type="match status" value="1"/>
</dbReference>
<evidence type="ECO:0000313" key="10">
    <source>
        <dbReference type="EMBL" id="SEW54804.1"/>
    </source>
</evidence>
<dbReference type="GO" id="GO:0000287">
    <property type="term" value="F:magnesium ion binding"/>
    <property type="evidence" value="ECO:0007669"/>
    <property type="project" value="UniProtKB-UniRule"/>
</dbReference>
<evidence type="ECO:0000256" key="7">
    <source>
        <dbReference type="ARBA" id="ARBA00023160"/>
    </source>
</evidence>
<dbReference type="InterPro" id="IPR037143">
    <property type="entry name" value="4-PPantetheinyl_Trfase_dom_sf"/>
</dbReference>
<comment type="cofactor">
    <cofactor evidence="8">
        <name>Mg(2+)</name>
        <dbReference type="ChEBI" id="CHEBI:18420"/>
    </cofactor>
</comment>
<keyword evidence="6 8" id="KW-0443">Lipid metabolism</keyword>